<feature type="transmembrane region" description="Helical" evidence="1">
    <location>
        <begin position="12"/>
        <end position="30"/>
    </location>
</feature>
<keyword evidence="1" id="KW-1133">Transmembrane helix</keyword>
<evidence type="ECO:0000313" key="3">
    <source>
        <dbReference type="Proteomes" id="UP000261360"/>
    </source>
</evidence>
<accession>A0A3B4WFM2</accession>
<sequence>MLFQHLRVLIRIGFATKIFILFLKGVAGIYCHCGFDLQLGQLHTVVENPEELF</sequence>
<dbReference type="Ensembl" id="ENSSLDT00000003381.1">
    <property type="protein sequence ID" value="ENSSLDP00000003269.1"/>
    <property type="gene ID" value="ENSSLDG00000002574.1"/>
</dbReference>
<name>A0A3B4WFM2_SERLL</name>
<reference evidence="2" key="2">
    <citation type="submission" date="2025-09" db="UniProtKB">
        <authorList>
            <consortium name="Ensembl"/>
        </authorList>
    </citation>
    <scope>IDENTIFICATION</scope>
</reference>
<proteinExistence type="predicted"/>
<keyword evidence="1" id="KW-0472">Membrane</keyword>
<keyword evidence="3" id="KW-1185">Reference proteome</keyword>
<organism evidence="2 3">
    <name type="scientific">Seriola lalandi dorsalis</name>
    <dbReference type="NCBI Taxonomy" id="1841481"/>
    <lineage>
        <taxon>Eukaryota</taxon>
        <taxon>Metazoa</taxon>
        <taxon>Chordata</taxon>
        <taxon>Craniata</taxon>
        <taxon>Vertebrata</taxon>
        <taxon>Euteleostomi</taxon>
        <taxon>Actinopterygii</taxon>
        <taxon>Neopterygii</taxon>
        <taxon>Teleostei</taxon>
        <taxon>Neoteleostei</taxon>
        <taxon>Acanthomorphata</taxon>
        <taxon>Carangaria</taxon>
        <taxon>Carangiformes</taxon>
        <taxon>Carangidae</taxon>
        <taxon>Seriola</taxon>
    </lineage>
</organism>
<dbReference type="Proteomes" id="UP000261360">
    <property type="component" value="Unplaced"/>
</dbReference>
<reference evidence="2" key="1">
    <citation type="submission" date="2025-08" db="UniProtKB">
        <authorList>
            <consortium name="Ensembl"/>
        </authorList>
    </citation>
    <scope>IDENTIFICATION</scope>
</reference>
<dbReference type="AlphaFoldDB" id="A0A3B4WFM2"/>
<evidence type="ECO:0000256" key="1">
    <source>
        <dbReference type="SAM" id="Phobius"/>
    </source>
</evidence>
<protein>
    <submittedName>
        <fullName evidence="2">Uncharacterized protein</fullName>
    </submittedName>
</protein>
<keyword evidence="1" id="KW-0812">Transmembrane</keyword>
<evidence type="ECO:0000313" key="2">
    <source>
        <dbReference type="Ensembl" id="ENSSLDP00000003269.1"/>
    </source>
</evidence>